<keyword evidence="3" id="KW-1185">Reference proteome</keyword>
<proteinExistence type="predicted"/>
<evidence type="ECO:0000313" key="2">
    <source>
        <dbReference type="EMBL" id="CAA7047508.1"/>
    </source>
</evidence>
<evidence type="ECO:0000256" key="1">
    <source>
        <dbReference type="SAM" id="MobiDB-lite"/>
    </source>
</evidence>
<protein>
    <submittedName>
        <fullName evidence="2">Uncharacterized protein</fullName>
    </submittedName>
</protein>
<dbReference type="EMBL" id="CACVBM020001375">
    <property type="protein sequence ID" value="CAA7047508.1"/>
    <property type="molecule type" value="Genomic_DNA"/>
</dbReference>
<dbReference type="Proteomes" id="UP000467841">
    <property type="component" value="Unassembled WGS sequence"/>
</dbReference>
<accession>A0A6D2K5Y2</accession>
<organism evidence="2 3">
    <name type="scientific">Microthlaspi erraticum</name>
    <dbReference type="NCBI Taxonomy" id="1685480"/>
    <lineage>
        <taxon>Eukaryota</taxon>
        <taxon>Viridiplantae</taxon>
        <taxon>Streptophyta</taxon>
        <taxon>Embryophyta</taxon>
        <taxon>Tracheophyta</taxon>
        <taxon>Spermatophyta</taxon>
        <taxon>Magnoliopsida</taxon>
        <taxon>eudicotyledons</taxon>
        <taxon>Gunneridae</taxon>
        <taxon>Pentapetalae</taxon>
        <taxon>rosids</taxon>
        <taxon>malvids</taxon>
        <taxon>Brassicales</taxon>
        <taxon>Brassicaceae</taxon>
        <taxon>Coluteocarpeae</taxon>
        <taxon>Microthlaspi</taxon>
    </lineage>
</organism>
<name>A0A6D2K5Y2_9BRAS</name>
<dbReference type="AlphaFoldDB" id="A0A6D2K5Y2"/>
<gene>
    <name evidence="2" type="ORF">MERR_LOCUS34743</name>
</gene>
<feature type="compositionally biased region" description="Basic and acidic residues" evidence="1">
    <location>
        <begin position="1"/>
        <end position="19"/>
    </location>
</feature>
<sequence length="104" mass="11529">MDQQEKAGKTEQKELDRSAQGRPNLYTRPSSIDPIAVQGRSMHALRGSSIEPTVEDALDRSHGRSKLDRSHAEQASSIDPVLSQPFDPRSDDITAVRSTWCKPT</sequence>
<feature type="compositionally biased region" description="Basic and acidic residues" evidence="1">
    <location>
        <begin position="57"/>
        <end position="72"/>
    </location>
</feature>
<feature type="region of interest" description="Disordered" evidence="1">
    <location>
        <begin position="1"/>
        <end position="104"/>
    </location>
</feature>
<evidence type="ECO:0000313" key="3">
    <source>
        <dbReference type="Proteomes" id="UP000467841"/>
    </source>
</evidence>
<reference evidence="2" key="1">
    <citation type="submission" date="2020-01" db="EMBL/GenBank/DDBJ databases">
        <authorList>
            <person name="Mishra B."/>
        </authorList>
    </citation>
    <scope>NUCLEOTIDE SEQUENCE [LARGE SCALE GENOMIC DNA]</scope>
</reference>
<comment type="caution">
    <text evidence="2">The sequence shown here is derived from an EMBL/GenBank/DDBJ whole genome shotgun (WGS) entry which is preliminary data.</text>
</comment>